<accession>A0A5A7SCR9</accession>
<keyword evidence="4" id="KW-1185">Reference proteome</keyword>
<dbReference type="OrthoDB" id="2987348at2"/>
<evidence type="ECO:0000256" key="1">
    <source>
        <dbReference type="ARBA" id="ARBA00022801"/>
    </source>
</evidence>
<protein>
    <submittedName>
        <fullName evidence="3">Alpha/beta hydrolase</fullName>
    </submittedName>
</protein>
<dbReference type="InterPro" id="IPR029058">
    <property type="entry name" value="AB_hydrolase_fold"/>
</dbReference>
<dbReference type="PANTHER" id="PTHR43329">
    <property type="entry name" value="EPOXIDE HYDROLASE"/>
    <property type="match status" value="1"/>
</dbReference>
<dbReference type="PRINTS" id="PR00412">
    <property type="entry name" value="EPOXHYDRLASE"/>
</dbReference>
<dbReference type="Proteomes" id="UP000322244">
    <property type="component" value="Unassembled WGS sequence"/>
</dbReference>
<evidence type="ECO:0000313" key="3">
    <source>
        <dbReference type="EMBL" id="KAA0023950.1"/>
    </source>
</evidence>
<organism evidence="3 4">
    <name type="scientific">Antrihabitans cavernicola</name>
    <dbReference type="NCBI Taxonomy" id="2495913"/>
    <lineage>
        <taxon>Bacteria</taxon>
        <taxon>Bacillati</taxon>
        <taxon>Actinomycetota</taxon>
        <taxon>Actinomycetes</taxon>
        <taxon>Mycobacteriales</taxon>
        <taxon>Nocardiaceae</taxon>
        <taxon>Antrihabitans</taxon>
    </lineage>
</organism>
<proteinExistence type="predicted"/>
<gene>
    <name evidence="3" type="ORF">FOY51_05055</name>
</gene>
<sequence>MTTNQAITVGEYVFDVDISGPVDAETIVLLHGFPESKEAWGPLTDSLIEAGFRVVAPNQRGYSPGARPTDVAAYEIEHLTADIIGLLDALDLPSAHLVGHDWGAIVAWFVAGRHPERVRTLTAVSIPHPAAFGWALVNDPDQKERSGYFTLFRQVGKAEDVLLADDARRLRTMFGATIDASYVEPHVRLLTEPGALTAALSWYRAMTKDFANLGSIEVPTTYVWSTGDLAVSSAAAAKCGEYVSGPYEVVQLDGVSHWIPEEGTGRLSEAVLNRAR</sequence>
<dbReference type="EMBL" id="VLNY01000002">
    <property type="protein sequence ID" value="KAA0023950.1"/>
    <property type="molecule type" value="Genomic_DNA"/>
</dbReference>
<feature type="domain" description="AB hydrolase-1" evidence="2">
    <location>
        <begin position="26"/>
        <end position="263"/>
    </location>
</feature>
<dbReference type="RefSeq" id="WP_149429110.1">
    <property type="nucleotide sequence ID" value="NZ_VLNY01000002.1"/>
</dbReference>
<keyword evidence="1 3" id="KW-0378">Hydrolase</keyword>
<dbReference type="Gene3D" id="3.40.50.1820">
    <property type="entry name" value="alpha/beta hydrolase"/>
    <property type="match status" value="1"/>
</dbReference>
<name>A0A5A7SCR9_9NOCA</name>
<evidence type="ECO:0000259" key="2">
    <source>
        <dbReference type="Pfam" id="PF00561"/>
    </source>
</evidence>
<dbReference type="SUPFAM" id="SSF53474">
    <property type="entry name" value="alpha/beta-Hydrolases"/>
    <property type="match status" value="1"/>
</dbReference>
<dbReference type="InterPro" id="IPR000639">
    <property type="entry name" value="Epox_hydrolase-like"/>
</dbReference>
<dbReference type="AlphaFoldDB" id="A0A5A7SCR9"/>
<dbReference type="GO" id="GO:0016787">
    <property type="term" value="F:hydrolase activity"/>
    <property type="evidence" value="ECO:0007669"/>
    <property type="project" value="UniProtKB-KW"/>
</dbReference>
<reference evidence="3 4" key="1">
    <citation type="submission" date="2019-07" db="EMBL/GenBank/DDBJ databases">
        <title>Rhodococcus cavernicolus sp. nov., isolated from a cave.</title>
        <authorList>
            <person name="Lee S.D."/>
        </authorList>
    </citation>
    <scope>NUCLEOTIDE SEQUENCE [LARGE SCALE GENOMIC DNA]</scope>
    <source>
        <strain evidence="3 4">C1-24</strain>
    </source>
</reference>
<dbReference type="InterPro" id="IPR000073">
    <property type="entry name" value="AB_hydrolase_1"/>
</dbReference>
<comment type="caution">
    <text evidence="3">The sequence shown here is derived from an EMBL/GenBank/DDBJ whole genome shotgun (WGS) entry which is preliminary data.</text>
</comment>
<evidence type="ECO:0000313" key="4">
    <source>
        <dbReference type="Proteomes" id="UP000322244"/>
    </source>
</evidence>
<dbReference type="Pfam" id="PF00561">
    <property type="entry name" value="Abhydrolase_1"/>
    <property type="match status" value="1"/>
</dbReference>